<evidence type="ECO:0000256" key="1">
    <source>
        <dbReference type="SAM" id="SignalP"/>
    </source>
</evidence>
<protein>
    <recommendedName>
        <fullName evidence="4">DUF2946 domain-containing protein</fullName>
    </recommendedName>
</protein>
<sequence length="113" mass="11315">MPRPFPFPAGRAKGGGMLRHLLLALFLIGLSLPAMAMSAHGESAPVDCHGAPPTHKPDGDAGKMGHFCIGCVAHPALPVVEAPLPLPPAAPVAQSMTALAGANAPPGTPPPRA</sequence>
<keyword evidence="3" id="KW-1185">Reference proteome</keyword>
<comment type="caution">
    <text evidence="2">The sequence shown here is derived from an EMBL/GenBank/DDBJ whole genome shotgun (WGS) entry which is preliminary data.</text>
</comment>
<evidence type="ECO:0008006" key="4">
    <source>
        <dbReference type="Google" id="ProtNLM"/>
    </source>
</evidence>
<dbReference type="EMBL" id="BAAAFE010000003">
    <property type="protein sequence ID" value="GAA0861882.1"/>
    <property type="molecule type" value="Genomic_DNA"/>
</dbReference>
<proteinExistence type="predicted"/>
<organism evidence="2 3">
    <name type="scientific">Sphingopyxis soli</name>
    <dbReference type="NCBI Taxonomy" id="592051"/>
    <lineage>
        <taxon>Bacteria</taxon>
        <taxon>Pseudomonadati</taxon>
        <taxon>Pseudomonadota</taxon>
        <taxon>Alphaproteobacteria</taxon>
        <taxon>Sphingomonadales</taxon>
        <taxon>Sphingomonadaceae</taxon>
        <taxon>Sphingopyxis</taxon>
    </lineage>
</organism>
<reference evidence="2 3" key="1">
    <citation type="journal article" date="2019" name="Int. J. Syst. Evol. Microbiol.">
        <title>The Global Catalogue of Microorganisms (GCM) 10K type strain sequencing project: providing services to taxonomists for standard genome sequencing and annotation.</title>
        <authorList>
            <consortium name="The Broad Institute Genomics Platform"/>
            <consortium name="The Broad Institute Genome Sequencing Center for Infectious Disease"/>
            <person name="Wu L."/>
            <person name="Ma J."/>
        </authorList>
    </citation>
    <scope>NUCLEOTIDE SEQUENCE [LARGE SCALE GENOMIC DNA]</scope>
    <source>
        <strain evidence="2 3">JCM 15910</strain>
    </source>
</reference>
<evidence type="ECO:0000313" key="2">
    <source>
        <dbReference type="EMBL" id="GAA0861882.1"/>
    </source>
</evidence>
<gene>
    <name evidence="2" type="ORF">GCM10009115_06320</name>
</gene>
<keyword evidence="1" id="KW-0732">Signal</keyword>
<evidence type="ECO:0000313" key="3">
    <source>
        <dbReference type="Proteomes" id="UP001500738"/>
    </source>
</evidence>
<feature type="chain" id="PRO_5046176625" description="DUF2946 domain-containing protein" evidence="1">
    <location>
        <begin position="37"/>
        <end position="113"/>
    </location>
</feature>
<accession>A0ABN1LYD9</accession>
<dbReference type="Proteomes" id="UP001500738">
    <property type="component" value="Unassembled WGS sequence"/>
</dbReference>
<name>A0ABN1LYD9_9SPHN</name>
<feature type="signal peptide" evidence="1">
    <location>
        <begin position="1"/>
        <end position="36"/>
    </location>
</feature>